<dbReference type="SUPFAM" id="SSF51445">
    <property type="entry name" value="(Trans)glycosidases"/>
    <property type="match status" value="1"/>
</dbReference>
<reference evidence="9 10" key="1">
    <citation type="journal article" date="2024" name="Front Chem Biol">
        <title>Unveiling the potential of Daldinia eschscholtzii MFLUCC 19-0629 through bioactivity and bioinformatics studies for enhanced sustainable agriculture production.</title>
        <authorList>
            <person name="Brooks S."/>
            <person name="Weaver J.A."/>
            <person name="Klomchit A."/>
            <person name="Alharthi S.A."/>
            <person name="Onlamun T."/>
            <person name="Nurani R."/>
            <person name="Vong T.K."/>
            <person name="Alberti F."/>
            <person name="Greco C."/>
        </authorList>
    </citation>
    <scope>NUCLEOTIDE SEQUENCE [LARGE SCALE GENOMIC DNA]</scope>
    <source>
        <strain evidence="9">MFLUCC 19-0629</strain>
    </source>
</reference>
<evidence type="ECO:0000313" key="9">
    <source>
        <dbReference type="EMBL" id="KAK6953684.1"/>
    </source>
</evidence>
<sequence>MFKQYEYVPTNYDLETPRQTSSEKTLSLTLISNGKNDDGKCQFMFEALRPNVFRTTFTTAQHSLPPYPSVRRPEPALGTVPTEISINTEKCTQTLKFGFIKVEINWSNTPIVSLFLDEQQKPLHRDLAFRSYAVDGSGIAHYTTYKSDSLHVGLGEKAAPMDLSGRGFHITASDTFGYDAYRTDPLYKHIPLLINVTPEGCVGIFSASHSRATWAVGSEIDGMWGHYKVYRQAHGGLEEYLIVGRTVADVVRSYAELVGFPLLAPRYMMGYIGGGMKYSMKDSPRACDSILNFIKNCETHGMPCSAFQMSSGYTVAETEPKTRNVFTWNRHRFPDPREFTRQCHKHGVRLLANIKPYVLANHPAYLELSQSGAFFRDPNTSATAVTRLWSAGGGESGEGSHLDFTSKAGYNWWYNGVKALKEVGIDAMWNDNNEYNLPNDDWQCALENVTVPPGESRKYVGLWGRALHTELMGKSSHDATIEAEPEVRPFVLTRSATAGTMRYCASSWSGDNVTSWEGMKGANALALNAGFSLLQCYGHDIGGFEGPQPTPEHLVRWIQLGIHSPRFAINCYKTNPDDNLIGEVIEPWQYPSVAPIIREAIQRRYELIPYTYSLMLKSHREAIPPQRWTGWGYESDPTVWTKELLKGDTQYWFGDSLLVAGIYEPGVASAKVYLPDQSGNDTGFLNLSAPYQYLEAGRWHEISSTWYSSIPVLARIGSVVPTGKPRPTTCIAAENPEFPNMEKDDYRGVEIFPPPLARYPHWPKGNEPLPPGSTLAEVRWFHNTWLEDDGESLADKPTLCEVSIAYGVCCDHIYAKVELKTHSKFEPLWVKNGLMLVLPVGEERPVKSENNQDLQDLGRDKKGRRIWKIGVEVKGLEGKNLHILNLGNDKSPRVHGATSMEEFAQLARENFEVFQRYGDTALGSNPKLRTISLYTLPPEPTTYVEKDLKLSHLLKFFKEQPGSGSSRKGVIAAPPTPSLKLVVIDSRLESWSTPFPSLWVTKDIFLGLVDTMHMNPAALWLLRSEYDGFHYFPSSSLGHDTVGRTEDASADVNTYYVGTSNFVLVWTFNQQTLQTHALWILRQQHSFSSSAPAAWFVNVLRRHQEHLQSPFLLAYVTALSVCCMFDGEISYRAHMVRLTERETGYSRHSSSIEERLGMESITVYIKDVGEVLNHIANNERHFRLIDVVLDFVLDSALTTDTAVENESTQRLVAAIPLLRRRMHASQEYLKYLKERAERLSTVLFALLTHEDSATHAELADASRRIAEAARRDSSSMRTVAIMTMAFLPATFFAALFALPSLDWHAESTLGVVQNPGFWVYWAFTLPSTAIVFGLWLLLDRQKGGDSRHRDRNRSRDSGEEIVIEGQLRDKERPRSGESKIG</sequence>
<feature type="transmembrane region" description="Helical" evidence="5">
    <location>
        <begin position="1318"/>
        <end position="1338"/>
    </location>
</feature>
<feature type="domain" description="Glycosyl hydrolase family 31 C-terminal" evidence="8">
    <location>
        <begin position="624"/>
        <end position="720"/>
    </location>
</feature>
<dbReference type="SUPFAM" id="SSF74650">
    <property type="entry name" value="Galactose mutarotase-like"/>
    <property type="match status" value="1"/>
</dbReference>
<feature type="region of interest" description="Disordered" evidence="4">
    <location>
        <begin position="1343"/>
        <end position="1381"/>
    </location>
</feature>
<dbReference type="Pfam" id="PF01055">
    <property type="entry name" value="Glyco_hydro_31_2nd"/>
    <property type="match status" value="1"/>
</dbReference>
<evidence type="ECO:0000259" key="8">
    <source>
        <dbReference type="Pfam" id="PF21365"/>
    </source>
</evidence>
<dbReference type="Gene3D" id="1.20.58.340">
    <property type="entry name" value="Magnesium transport protein CorA, transmembrane region"/>
    <property type="match status" value="1"/>
</dbReference>
<dbReference type="Pfam" id="PF13802">
    <property type="entry name" value="Gal_mutarotas_2"/>
    <property type="match status" value="1"/>
</dbReference>
<dbReference type="InterPro" id="IPR000322">
    <property type="entry name" value="Glyco_hydro_31_TIM"/>
</dbReference>
<dbReference type="GO" id="GO:0004558">
    <property type="term" value="F:alpha-1,4-glucosidase activity"/>
    <property type="evidence" value="ECO:0007669"/>
    <property type="project" value="UniProtKB-EC"/>
</dbReference>
<comment type="catalytic activity">
    <reaction evidence="1">
        <text>Hydrolysis of terminal, non-reducing (1-&gt;4)-linked alpha-D-glucose residues with release of alpha-D-glucose.</text>
        <dbReference type="EC" id="3.2.1.20"/>
    </reaction>
</comment>
<dbReference type="Proteomes" id="UP001369815">
    <property type="component" value="Unassembled WGS sequence"/>
</dbReference>
<keyword evidence="5" id="KW-0812">Transmembrane</keyword>
<dbReference type="GO" id="GO:0030246">
    <property type="term" value="F:carbohydrate binding"/>
    <property type="evidence" value="ECO:0007669"/>
    <property type="project" value="InterPro"/>
</dbReference>
<feature type="domain" description="Glycoside hydrolase family 31 N-terminal" evidence="7">
    <location>
        <begin position="43"/>
        <end position="209"/>
    </location>
</feature>
<keyword evidence="5" id="KW-0472">Membrane</keyword>
<gene>
    <name evidence="9" type="ORF">Daesc_005989</name>
</gene>
<feature type="transmembrane region" description="Helical" evidence="5">
    <location>
        <begin position="1111"/>
        <end position="1131"/>
    </location>
</feature>
<evidence type="ECO:0000259" key="6">
    <source>
        <dbReference type="Pfam" id="PF01055"/>
    </source>
</evidence>
<evidence type="ECO:0000256" key="2">
    <source>
        <dbReference type="ARBA" id="ARBA00007806"/>
    </source>
</evidence>
<dbReference type="InterPro" id="IPR017853">
    <property type="entry name" value="GH"/>
</dbReference>
<evidence type="ECO:0000256" key="3">
    <source>
        <dbReference type="ARBA" id="ARBA00012741"/>
    </source>
</evidence>
<dbReference type="InterPro" id="IPR025887">
    <property type="entry name" value="Glyco_hydro_31_N_dom"/>
</dbReference>
<evidence type="ECO:0000256" key="5">
    <source>
        <dbReference type="SAM" id="Phobius"/>
    </source>
</evidence>
<dbReference type="CDD" id="cd14752">
    <property type="entry name" value="GH31_N"/>
    <property type="match status" value="1"/>
</dbReference>
<name>A0AAX6MMH2_9PEZI</name>
<dbReference type="PANTHER" id="PTHR22762:SF165">
    <property type="entry name" value="PUTATIVE (AFU_ORTHOLOGUE AFUA_1G06560)-RELATED"/>
    <property type="match status" value="1"/>
</dbReference>
<dbReference type="Gene3D" id="3.20.20.80">
    <property type="entry name" value="Glycosidases"/>
    <property type="match status" value="1"/>
</dbReference>
<feature type="compositionally biased region" description="Basic and acidic residues" evidence="4">
    <location>
        <begin position="1366"/>
        <end position="1381"/>
    </location>
</feature>
<evidence type="ECO:0000313" key="10">
    <source>
        <dbReference type="Proteomes" id="UP001369815"/>
    </source>
</evidence>
<accession>A0AAX6MMH2</accession>
<comment type="caution">
    <text evidence="9">The sequence shown here is derived from an EMBL/GenBank/DDBJ whole genome shotgun (WGS) entry which is preliminary data.</text>
</comment>
<dbReference type="InterPro" id="IPR048395">
    <property type="entry name" value="Glyco_hydro_31_C"/>
</dbReference>
<dbReference type="Gene3D" id="2.60.40.1760">
    <property type="entry name" value="glycosyl hydrolase (family 31)"/>
    <property type="match status" value="1"/>
</dbReference>
<evidence type="ECO:0000256" key="4">
    <source>
        <dbReference type="SAM" id="MobiDB-lite"/>
    </source>
</evidence>
<evidence type="ECO:0000256" key="1">
    <source>
        <dbReference type="ARBA" id="ARBA00001657"/>
    </source>
</evidence>
<dbReference type="GO" id="GO:0005975">
    <property type="term" value="P:carbohydrate metabolic process"/>
    <property type="evidence" value="ECO:0007669"/>
    <property type="project" value="InterPro"/>
</dbReference>
<feature type="domain" description="Glycoside hydrolase family 31 TIM barrel" evidence="6">
    <location>
        <begin position="262"/>
        <end position="614"/>
    </location>
</feature>
<proteinExistence type="inferred from homology"/>
<protein>
    <recommendedName>
        <fullName evidence="3">alpha-glucosidase</fullName>
        <ecNumber evidence="3">3.2.1.20</ecNumber>
    </recommendedName>
</protein>
<keyword evidence="10" id="KW-1185">Reference proteome</keyword>
<dbReference type="InterPro" id="IPR011013">
    <property type="entry name" value="Gal_mutarotase_sf_dom"/>
</dbReference>
<feature type="compositionally biased region" description="Basic and acidic residues" evidence="4">
    <location>
        <begin position="1343"/>
        <end position="1358"/>
    </location>
</feature>
<dbReference type="PANTHER" id="PTHR22762">
    <property type="entry name" value="ALPHA-GLUCOSIDASE"/>
    <property type="match status" value="1"/>
</dbReference>
<evidence type="ECO:0000259" key="7">
    <source>
        <dbReference type="Pfam" id="PF13802"/>
    </source>
</evidence>
<dbReference type="Pfam" id="PF21365">
    <property type="entry name" value="Glyco_hydro_31_3rd"/>
    <property type="match status" value="1"/>
</dbReference>
<dbReference type="EMBL" id="JBANMG010000005">
    <property type="protein sequence ID" value="KAK6953684.1"/>
    <property type="molecule type" value="Genomic_DNA"/>
</dbReference>
<feature type="transmembrane region" description="Helical" evidence="5">
    <location>
        <begin position="1279"/>
        <end position="1298"/>
    </location>
</feature>
<keyword evidence="5" id="KW-1133">Transmembrane helix</keyword>
<organism evidence="9 10">
    <name type="scientific">Daldinia eschscholtzii</name>
    <dbReference type="NCBI Taxonomy" id="292717"/>
    <lineage>
        <taxon>Eukaryota</taxon>
        <taxon>Fungi</taxon>
        <taxon>Dikarya</taxon>
        <taxon>Ascomycota</taxon>
        <taxon>Pezizomycotina</taxon>
        <taxon>Sordariomycetes</taxon>
        <taxon>Xylariomycetidae</taxon>
        <taxon>Xylariales</taxon>
        <taxon>Hypoxylaceae</taxon>
        <taxon>Daldinia</taxon>
    </lineage>
</organism>
<comment type="similarity">
    <text evidence="2">Belongs to the glycosyl hydrolase 31 family.</text>
</comment>
<dbReference type="EC" id="3.2.1.20" evidence="3"/>